<evidence type="ECO:0000256" key="1">
    <source>
        <dbReference type="SAM" id="MobiDB-lite"/>
    </source>
</evidence>
<feature type="non-terminal residue" evidence="2">
    <location>
        <position position="1"/>
    </location>
</feature>
<feature type="compositionally biased region" description="Basic residues" evidence="1">
    <location>
        <begin position="29"/>
        <end position="39"/>
    </location>
</feature>
<feature type="compositionally biased region" description="Basic and acidic residues" evidence="1">
    <location>
        <begin position="65"/>
        <end position="77"/>
    </location>
</feature>
<dbReference type="EMBL" id="GEFM01007143">
    <property type="protein sequence ID" value="JAP68653.1"/>
    <property type="molecule type" value="mRNA"/>
</dbReference>
<feature type="region of interest" description="Disordered" evidence="1">
    <location>
        <begin position="27"/>
        <end position="77"/>
    </location>
</feature>
<name>A0A131XN89_IXORI</name>
<reference evidence="2" key="1">
    <citation type="submission" date="2016-02" db="EMBL/GenBank/DDBJ databases">
        <title>RNAseq analyses of the midgut from blood- or serum-fed Ixodes ricinus ticks.</title>
        <authorList>
            <person name="Perner J."/>
            <person name="Provaznik J."/>
            <person name="Schrenkova J."/>
            <person name="Urbanova V."/>
            <person name="Ribeiro J.M."/>
            <person name="Kopacek P."/>
        </authorList>
    </citation>
    <scope>NUCLEOTIDE SEQUENCE</scope>
    <source>
        <tissue evidence="2">Gut</tissue>
    </source>
</reference>
<feature type="non-terminal residue" evidence="2">
    <location>
        <position position="77"/>
    </location>
</feature>
<dbReference type="AlphaFoldDB" id="A0A131XN89"/>
<feature type="region of interest" description="Disordered" evidence="1">
    <location>
        <begin position="1"/>
        <end position="20"/>
    </location>
</feature>
<protein>
    <submittedName>
        <fullName evidence="2">Uncharacterized protein</fullName>
    </submittedName>
</protein>
<accession>A0A131XN89</accession>
<sequence>EHTRRPCALPRPPGRLLPGRLRGTTCLPRCRRPRPRGHHCGASAGGGAPQRGGLRATPRPWIHHQPAEGRPTQDHRH</sequence>
<organism evidence="2">
    <name type="scientific">Ixodes ricinus</name>
    <name type="common">Common tick</name>
    <name type="synonym">Acarus ricinus</name>
    <dbReference type="NCBI Taxonomy" id="34613"/>
    <lineage>
        <taxon>Eukaryota</taxon>
        <taxon>Metazoa</taxon>
        <taxon>Ecdysozoa</taxon>
        <taxon>Arthropoda</taxon>
        <taxon>Chelicerata</taxon>
        <taxon>Arachnida</taxon>
        <taxon>Acari</taxon>
        <taxon>Parasitiformes</taxon>
        <taxon>Ixodida</taxon>
        <taxon>Ixodoidea</taxon>
        <taxon>Ixodidae</taxon>
        <taxon>Ixodinae</taxon>
        <taxon>Ixodes</taxon>
    </lineage>
</organism>
<proteinExistence type="evidence at transcript level"/>
<evidence type="ECO:0000313" key="2">
    <source>
        <dbReference type="EMBL" id="JAP68653.1"/>
    </source>
</evidence>